<organism evidence="2 3">
    <name type="scientific">Euroglyphus maynei</name>
    <name type="common">Mayne's house dust mite</name>
    <dbReference type="NCBI Taxonomy" id="6958"/>
    <lineage>
        <taxon>Eukaryota</taxon>
        <taxon>Metazoa</taxon>
        <taxon>Ecdysozoa</taxon>
        <taxon>Arthropoda</taxon>
        <taxon>Chelicerata</taxon>
        <taxon>Arachnida</taxon>
        <taxon>Acari</taxon>
        <taxon>Acariformes</taxon>
        <taxon>Sarcoptiformes</taxon>
        <taxon>Astigmata</taxon>
        <taxon>Psoroptidia</taxon>
        <taxon>Analgoidea</taxon>
        <taxon>Pyroglyphidae</taxon>
        <taxon>Pyroglyphinae</taxon>
        <taxon>Euroglyphus</taxon>
    </lineage>
</organism>
<keyword evidence="1" id="KW-0175">Coiled coil</keyword>
<dbReference type="SUPFAM" id="SSF69989">
    <property type="entry name" value="C-terminal domain of PLC-beta"/>
    <property type="match status" value="1"/>
</dbReference>
<dbReference type="Proteomes" id="UP000194236">
    <property type="component" value="Unassembled WGS sequence"/>
</dbReference>
<dbReference type="Gene3D" id="1.20.1230.10">
    <property type="entry name" value="Phospholipase C beta, distal C-terminal domain"/>
    <property type="match status" value="1"/>
</dbReference>
<feature type="non-terminal residue" evidence="2">
    <location>
        <position position="1"/>
    </location>
</feature>
<evidence type="ECO:0000256" key="1">
    <source>
        <dbReference type="SAM" id="Coils"/>
    </source>
</evidence>
<accession>A0A1Y3AT35</accession>
<evidence type="ECO:0000313" key="2">
    <source>
        <dbReference type="EMBL" id="OTF70823.1"/>
    </source>
</evidence>
<gene>
    <name evidence="2" type="ORF">BLA29_013990</name>
</gene>
<name>A0A1Y3AT35_EURMA</name>
<comment type="caution">
    <text evidence="2">The sequence shown here is derived from an EMBL/GenBank/DDBJ whole genome shotgun (WGS) entry which is preliminary data.</text>
</comment>
<evidence type="ECO:0000313" key="3">
    <source>
        <dbReference type="Proteomes" id="UP000194236"/>
    </source>
</evidence>
<dbReference type="EMBL" id="MUJZ01063832">
    <property type="protein sequence ID" value="OTF70823.1"/>
    <property type="molecule type" value="Genomic_DNA"/>
</dbReference>
<protein>
    <submittedName>
        <fullName evidence="2">Uncharacterized protein</fullName>
    </submittedName>
</protein>
<feature type="coiled-coil region" evidence="1">
    <location>
        <begin position="5"/>
        <end position="69"/>
    </location>
</feature>
<dbReference type="InterPro" id="IPR042531">
    <property type="entry name" value="PLC-beta_C_sf"/>
</dbReference>
<keyword evidence="3" id="KW-1185">Reference proteome</keyword>
<sequence>KRELQQKLIDQAVQERQRLQTLLEKRKIELIEKHKKQERKIHEEKKRLLDEKQQECREKSEQMQTQFNQCGGESFFIKMFGIEEMS</sequence>
<dbReference type="AlphaFoldDB" id="A0A1Y3AT35"/>
<proteinExistence type="predicted"/>
<reference evidence="2 3" key="1">
    <citation type="submission" date="2017-03" db="EMBL/GenBank/DDBJ databases">
        <title>Genome Survey of Euroglyphus maynei.</title>
        <authorList>
            <person name="Arlian L.G."/>
            <person name="Morgan M.S."/>
            <person name="Rider S.D."/>
        </authorList>
    </citation>
    <scope>NUCLEOTIDE SEQUENCE [LARGE SCALE GENOMIC DNA]</scope>
    <source>
        <strain evidence="2">Arlian Lab</strain>
        <tissue evidence="2">Whole body</tissue>
    </source>
</reference>